<proteinExistence type="predicted"/>
<name>A0ABM7T2I0_9CLOT</name>
<evidence type="ECO:0000313" key="1">
    <source>
        <dbReference type="EMBL" id="BCZ46136.1"/>
    </source>
</evidence>
<protein>
    <submittedName>
        <fullName evidence="1">Uncharacterized protein</fullName>
    </submittedName>
</protein>
<accession>A0ABM7T2I0</accession>
<keyword evidence="2" id="KW-1185">Reference proteome</keyword>
<sequence length="142" mass="16677">MDLNIESWIIDYSYKLCPKKIVQEEVNEEIENIVIAVNKQLNKRKSDKLVVLIKEKNIIQFPTRKLDIIIGYEVNKEQNKLLMQVYDNLETMSFSDSIEITCFSKEYQVKGTVLLRNVDKSYENLKEAINFAISEILKNKAR</sequence>
<organism evidence="1 2">
    <name type="scientific">Clostridium gelidum</name>
    <dbReference type="NCBI Taxonomy" id="704125"/>
    <lineage>
        <taxon>Bacteria</taxon>
        <taxon>Bacillati</taxon>
        <taxon>Bacillota</taxon>
        <taxon>Clostridia</taxon>
        <taxon>Eubacteriales</taxon>
        <taxon>Clostridiaceae</taxon>
        <taxon>Clostridium</taxon>
    </lineage>
</organism>
<dbReference type="Proteomes" id="UP000824633">
    <property type="component" value="Chromosome"/>
</dbReference>
<dbReference type="RefSeq" id="WP_224037657.1">
    <property type="nucleotide sequence ID" value="NZ_AP024849.1"/>
</dbReference>
<dbReference type="EMBL" id="AP024849">
    <property type="protein sequence ID" value="BCZ46136.1"/>
    <property type="molecule type" value="Genomic_DNA"/>
</dbReference>
<reference evidence="2" key="1">
    <citation type="submission" date="2021-07" db="EMBL/GenBank/DDBJ databases">
        <title>Complete genome sequencing of a Clostridium isolate.</title>
        <authorList>
            <person name="Ueki A."/>
            <person name="Tonouchi A."/>
        </authorList>
    </citation>
    <scope>NUCLEOTIDE SEQUENCE [LARGE SCALE GENOMIC DNA]</scope>
    <source>
        <strain evidence="2">C5S11</strain>
    </source>
</reference>
<evidence type="ECO:0000313" key="2">
    <source>
        <dbReference type="Proteomes" id="UP000824633"/>
    </source>
</evidence>
<gene>
    <name evidence="1" type="ORF">psyc5s11_22030</name>
</gene>